<name>A0AAC8YRL1_AMIAI</name>
<dbReference type="Proteomes" id="UP000577697">
    <property type="component" value="Unassembled WGS sequence"/>
</dbReference>
<evidence type="ECO:0000313" key="4">
    <source>
        <dbReference type="Proteomes" id="UP000577697"/>
    </source>
</evidence>
<dbReference type="EMBL" id="CP015005">
    <property type="protein sequence ID" value="AMS43203.1"/>
    <property type="molecule type" value="Genomic_DNA"/>
</dbReference>
<gene>
    <name evidence="1" type="ORF">AA2016_4288</name>
    <name evidence="2" type="ORF">FHS67_002569</name>
</gene>
<dbReference type="EMBL" id="JACICB010000008">
    <property type="protein sequence ID" value="MBB3706249.1"/>
    <property type="molecule type" value="Genomic_DNA"/>
</dbReference>
<organism evidence="1 3">
    <name type="scientific">Aminobacter aminovorans</name>
    <name type="common">Chelatobacter heintzii</name>
    <dbReference type="NCBI Taxonomy" id="83263"/>
    <lineage>
        <taxon>Bacteria</taxon>
        <taxon>Pseudomonadati</taxon>
        <taxon>Pseudomonadota</taxon>
        <taxon>Alphaproteobacteria</taxon>
        <taxon>Hyphomicrobiales</taxon>
        <taxon>Phyllobacteriaceae</taxon>
        <taxon>Aminobacter</taxon>
    </lineage>
</organism>
<reference evidence="1 3" key="1">
    <citation type="submission" date="2016-03" db="EMBL/GenBank/DDBJ databases">
        <title>Complete genome of Aminobacter aminovorans KCTC 2477.</title>
        <authorList>
            <person name="Kim K.M."/>
        </authorList>
    </citation>
    <scope>NUCLEOTIDE SEQUENCE [LARGE SCALE GENOMIC DNA]</scope>
    <source>
        <strain evidence="1 3">KCTC 2477</strain>
    </source>
</reference>
<keyword evidence="4" id="KW-1185">Reference proteome</keyword>
<dbReference type="Proteomes" id="UP000075755">
    <property type="component" value="Chromosome"/>
</dbReference>
<sequence>MPASFWATQPFCTRSRLGSGLRTPLSKTMALYLAPSKTPRQGIDSTVAKSFEVDNLNHERNGSTPVLDYL</sequence>
<evidence type="ECO:0000313" key="3">
    <source>
        <dbReference type="Proteomes" id="UP000075755"/>
    </source>
</evidence>
<dbReference type="KEGG" id="aak:AA2016_4288"/>
<reference evidence="2 4" key="2">
    <citation type="submission" date="2020-08" db="EMBL/GenBank/DDBJ databases">
        <title>Genomic Encyclopedia of Type Strains, Phase IV (KMG-IV): sequencing the most valuable type-strain genomes for metagenomic binning, comparative biology and taxonomic classification.</title>
        <authorList>
            <person name="Goeker M."/>
        </authorList>
    </citation>
    <scope>NUCLEOTIDE SEQUENCE [LARGE SCALE GENOMIC DNA]</scope>
    <source>
        <strain evidence="2 4">DSM 10368</strain>
    </source>
</reference>
<proteinExistence type="predicted"/>
<evidence type="ECO:0000313" key="1">
    <source>
        <dbReference type="EMBL" id="AMS43203.1"/>
    </source>
</evidence>
<dbReference type="RefSeq" id="WP_157097108.1">
    <property type="nucleotide sequence ID" value="NZ_CP015005.1"/>
</dbReference>
<protein>
    <submittedName>
        <fullName evidence="1">Uncharacterized protein</fullName>
    </submittedName>
</protein>
<evidence type="ECO:0000313" key="2">
    <source>
        <dbReference type="EMBL" id="MBB3706249.1"/>
    </source>
</evidence>
<dbReference type="AlphaFoldDB" id="A0AAC8YRL1"/>
<accession>A0AAC8YRL1</accession>